<dbReference type="AlphaFoldDB" id="A0A8A4ZAG6"/>
<name>A0A8A4ZAG6_9MICO</name>
<protein>
    <recommendedName>
        <fullName evidence="4">Secreted protein</fullName>
    </recommendedName>
</protein>
<organism evidence="2 3">
    <name type="scientific">Pengzhenrongella sicca</name>
    <dbReference type="NCBI Taxonomy" id="2819238"/>
    <lineage>
        <taxon>Bacteria</taxon>
        <taxon>Bacillati</taxon>
        <taxon>Actinomycetota</taxon>
        <taxon>Actinomycetes</taxon>
        <taxon>Micrococcales</taxon>
        <taxon>Pengzhenrongella</taxon>
    </lineage>
</organism>
<dbReference type="KEGG" id="psic:J4E96_11465"/>
<dbReference type="EMBL" id="CP071868">
    <property type="protein sequence ID" value="QTE28019.1"/>
    <property type="molecule type" value="Genomic_DNA"/>
</dbReference>
<evidence type="ECO:0008006" key="4">
    <source>
        <dbReference type="Google" id="ProtNLM"/>
    </source>
</evidence>
<dbReference type="RefSeq" id="WP_227422248.1">
    <property type="nucleotide sequence ID" value="NZ_CP071868.1"/>
</dbReference>
<gene>
    <name evidence="2" type="ORF">J4E96_11465</name>
</gene>
<accession>A0A8A4ZAG6</accession>
<dbReference type="Proteomes" id="UP000663937">
    <property type="component" value="Chromosome"/>
</dbReference>
<evidence type="ECO:0000313" key="3">
    <source>
        <dbReference type="Proteomes" id="UP000663937"/>
    </source>
</evidence>
<feature type="compositionally biased region" description="Basic and acidic residues" evidence="1">
    <location>
        <begin position="82"/>
        <end position="113"/>
    </location>
</feature>
<keyword evidence="3" id="KW-1185">Reference proteome</keyword>
<proteinExistence type="predicted"/>
<feature type="region of interest" description="Disordered" evidence="1">
    <location>
        <begin position="82"/>
        <end position="139"/>
    </location>
</feature>
<sequence>MSRLFWIGVGAAAAVVAARKSRALVEAHTPPGVAQAAGVVSGLGGALRSARAEFSASLAEREGELRHGLLGDADLDAARARTDAWRADRADRSDRTDRAGRTTRSDRAGRHADPAATRPASTEPRAEDPSDGELGYSFF</sequence>
<reference evidence="2" key="1">
    <citation type="submission" date="2021-03" db="EMBL/GenBank/DDBJ databases">
        <title>Pengzhenrongella sicca gen. nov., sp. nov., a new member of suborder Micrococcineae isolated from High-Arctic tundra soil.</title>
        <authorList>
            <person name="Peng F."/>
        </authorList>
    </citation>
    <scope>NUCLEOTIDE SEQUENCE</scope>
    <source>
        <strain evidence="2">LRZ-2</strain>
    </source>
</reference>
<evidence type="ECO:0000256" key="1">
    <source>
        <dbReference type="SAM" id="MobiDB-lite"/>
    </source>
</evidence>
<evidence type="ECO:0000313" key="2">
    <source>
        <dbReference type="EMBL" id="QTE28019.1"/>
    </source>
</evidence>